<accession>A0ACC1Q2L9</accession>
<evidence type="ECO:0000313" key="2">
    <source>
        <dbReference type="Proteomes" id="UP001144978"/>
    </source>
</evidence>
<sequence length="597" mass="66530">MPKKETHASRAVRVVSPTDDYDNYADGLPSKTFHVKVMCTEAITHDKLKASQAYKHNMKSGQLDDSNKDDLGTIHMDGVDNQDEWEDIDNGMEVNNELMLELLVFRCALSLLNSERLLEFLCPYQVAIYPIGRLHCVLTPLLSIRRSLSPFSRHRPLRILIICAVPGLNPGPHPSFSLLLISERFPGAVACSTVQLAPYVTHTVHRAPCRALESSDFTELDIDSTTHTSPSSAASGITVETRCGTLLYPGPLIPPQSTLQSLPAPSPGPTIEIKALNIFNLMETMTISLTFMQKISNALVAHGYPAECWQSSAAMLLIGGRATYVPPAAIGSTRGDGPPMRSETISPSSGTGTATPSRADSPASKGIYPALPASLAPKMEERDPTDDAPHVDFSCIKNWKAAQMDEKKRSWDVFEEMGIFVKWRAILIHPCSCCQGAPCAWRPSPDWIQQWVLFRWDNQAKLPGTSVQTTACTHGPGLEDLGTREQLFRHSNQLAPVIHYTTVYRWCVLVDVLFEQWDWEKYLNLRKMLYENYLQALTTISEQMPVLEGAMQSLNVTKADLERFTTEEHMYLASLGKRPQKIFARFSTLRNCRHCVT</sequence>
<keyword evidence="2" id="KW-1185">Reference proteome</keyword>
<protein>
    <submittedName>
        <fullName evidence="1">Uncharacterized protein</fullName>
    </submittedName>
</protein>
<gene>
    <name evidence="1" type="ORF">NUW54_g3361</name>
</gene>
<comment type="caution">
    <text evidence="1">The sequence shown here is derived from an EMBL/GenBank/DDBJ whole genome shotgun (WGS) entry which is preliminary data.</text>
</comment>
<reference evidence="1" key="1">
    <citation type="submission" date="2022-08" db="EMBL/GenBank/DDBJ databases">
        <title>Genome Sequence of Pycnoporus sanguineus.</title>
        <authorList>
            <person name="Buettner E."/>
        </authorList>
    </citation>
    <scope>NUCLEOTIDE SEQUENCE</scope>
    <source>
        <strain evidence="1">CG-C14</strain>
    </source>
</reference>
<organism evidence="1 2">
    <name type="scientific">Trametes sanguinea</name>
    <dbReference type="NCBI Taxonomy" id="158606"/>
    <lineage>
        <taxon>Eukaryota</taxon>
        <taxon>Fungi</taxon>
        <taxon>Dikarya</taxon>
        <taxon>Basidiomycota</taxon>
        <taxon>Agaricomycotina</taxon>
        <taxon>Agaricomycetes</taxon>
        <taxon>Polyporales</taxon>
        <taxon>Polyporaceae</taxon>
        <taxon>Trametes</taxon>
    </lineage>
</organism>
<evidence type="ECO:0000313" key="1">
    <source>
        <dbReference type="EMBL" id="KAJ3007911.1"/>
    </source>
</evidence>
<proteinExistence type="predicted"/>
<dbReference type="Proteomes" id="UP001144978">
    <property type="component" value="Unassembled WGS sequence"/>
</dbReference>
<name>A0ACC1Q2L9_9APHY</name>
<dbReference type="EMBL" id="JANSHE010000699">
    <property type="protein sequence ID" value="KAJ3007911.1"/>
    <property type="molecule type" value="Genomic_DNA"/>
</dbReference>